<keyword evidence="2" id="KW-1185">Reference proteome</keyword>
<dbReference type="EMBL" id="JAMSHJ010000003">
    <property type="protein sequence ID" value="KAI5426313.1"/>
    <property type="molecule type" value="Genomic_DNA"/>
</dbReference>
<evidence type="ECO:0000313" key="1">
    <source>
        <dbReference type="EMBL" id="KAI5426313.1"/>
    </source>
</evidence>
<dbReference type="PANTHER" id="PTHR46445">
    <property type="entry name" value="RNA POLYMERASE II DEGRADATION FACTOR-LIKE PROTEIN (DUF1296)"/>
    <property type="match status" value="1"/>
</dbReference>
<evidence type="ECO:0000313" key="2">
    <source>
        <dbReference type="Proteomes" id="UP001058974"/>
    </source>
</evidence>
<name>A0A9D4XRW9_PEA</name>
<comment type="caution">
    <text evidence="1">The sequence shown here is derived from an EMBL/GenBank/DDBJ whole genome shotgun (WGS) entry which is preliminary data.</text>
</comment>
<proteinExistence type="predicted"/>
<dbReference type="PANTHER" id="PTHR46445:SF3">
    <property type="entry name" value="RNA POLYMERASE II DEGRADATION FACTOR-LIKE PROTEIN (DUF1296)-RELATED"/>
    <property type="match status" value="1"/>
</dbReference>
<sequence>MPAKYSNMASLVGGPDMNMSEALRANNISTPQARPNQQASPGVDIATGLSFPRHLAVYPYSQLTLPLWHFANLASVCCYSVGMWFWKFYQHSWWKLSFESNRAFLAAGNSWVIKSTDTNQQGIWIMDVISKPIVLPRRNAAAVIVR</sequence>
<accession>A0A9D4XRW9</accession>
<dbReference type="Gramene" id="Psat03G0192800-T1">
    <property type="protein sequence ID" value="KAI5426313.1"/>
    <property type="gene ID" value="KIW84_031928"/>
</dbReference>
<organism evidence="1 2">
    <name type="scientific">Pisum sativum</name>
    <name type="common">Garden pea</name>
    <name type="synonym">Lathyrus oleraceus</name>
    <dbReference type="NCBI Taxonomy" id="3888"/>
    <lineage>
        <taxon>Eukaryota</taxon>
        <taxon>Viridiplantae</taxon>
        <taxon>Streptophyta</taxon>
        <taxon>Embryophyta</taxon>
        <taxon>Tracheophyta</taxon>
        <taxon>Spermatophyta</taxon>
        <taxon>Magnoliopsida</taxon>
        <taxon>eudicotyledons</taxon>
        <taxon>Gunneridae</taxon>
        <taxon>Pentapetalae</taxon>
        <taxon>rosids</taxon>
        <taxon>fabids</taxon>
        <taxon>Fabales</taxon>
        <taxon>Fabaceae</taxon>
        <taxon>Papilionoideae</taxon>
        <taxon>50 kb inversion clade</taxon>
        <taxon>NPAAA clade</taxon>
        <taxon>Hologalegina</taxon>
        <taxon>IRL clade</taxon>
        <taxon>Fabeae</taxon>
        <taxon>Lathyrus</taxon>
    </lineage>
</organism>
<gene>
    <name evidence="1" type="ORF">KIW84_031928</name>
</gene>
<reference evidence="1 2" key="1">
    <citation type="journal article" date="2022" name="Nat. Genet.">
        <title>Improved pea reference genome and pan-genome highlight genomic features and evolutionary characteristics.</title>
        <authorList>
            <person name="Yang T."/>
            <person name="Liu R."/>
            <person name="Luo Y."/>
            <person name="Hu S."/>
            <person name="Wang D."/>
            <person name="Wang C."/>
            <person name="Pandey M.K."/>
            <person name="Ge S."/>
            <person name="Xu Q."/>
            <person name="Li N."/>
            <person name="Li G."/>
            <person name="Huang Y."/>
            <person name="Saxena R.K."/>
            <person name="Ji Y."/>
            <person name="Li M."/>
            <person name="Yan X."/>
            <person name="He Y."/>
            <person name="Liu Y."/>
            <person name="Wang X."/>
            <person name="Xiang C."/>
            <person name="Varshney R.K."/>
            <person name="Ding H."/>
            <person name="Gao S."/>
            <person name="Zong X."/>
        </authorList>
    </citation>
    <scope>NUCLEOTIDE SEQUENCE [LARGE SCALE GENOMIC DNA]</scope>
    <source>
        <strain evidence="1 2">cv. Zhongwan 6</strain>
    </source>
</reference>
<protein>
    <submittedName>
        <fullName evidence="1">Uncharacterized protein</fullName>
    </submittedName>
</protein>
<dbReference type="Proteomes" id="UP001058974">
    <property type="component" value="Chromosome 3"/>
</dbReference>
<dbReference type="AlphaFoldDB" id="A0A9D4XRW9"/>